<dbReference type="STRING" id="1095630.A0A2J6SRL2"/>
<reference evidence="2 3" key="1">
    <citation type="submission" date="2016-04" db="EMBL/GenBank/DDBJ databases">
        <title>A degradative enzymes factory behind the ericoid mycorrhizal symbiosis.</title>
        <authorList>
            <consortium name="DOE Joint Genome Institute"/>
            <person name="Martino E."/>
            <person name="Morin E."/>
            <person name="Grelet G."/>
            <person name="Kuo A."/>
            <person name="Kohler A."/>
            <person name="Daghino S."/>
            <person name="Barry K."/>
            <person name="Choi C."/>
            <person name="Cichocki N."/>
            <person name="Clum A."/>
            <person name="Copeland A."/>
            <person name="Hainaut M."/>
            <person name="Haridas S."/>
            <person name="Labutti K."/>
            <person name="Lindquist E."/>
            <person name="Lipzen A."/>
            <person name="Khouja H.-R."/>
            <person name="Murat C."/>
            <person name="Ohm R."/>
            <person name="Olson A."/>
            <person name="Spatafora J."/>
            <person name="Veneault-Fourrey C."/>
            <person name="Henrissat B."/>
            <person name="Grigoriev I."/>
            <person name="Martin F."/>
            <person name="Perotto S."/>
        </authorList>
    </citation>
    <scope>NUCLEOTIDE SEQUENCE [LARGE SCALE GENOMIC DNA]</scope>
    <source>
        <strain evidence="2 3">E</strain>
    </source>
</reference>
<dbReference type="GeneID" id="36583881"/>
<proteinExistence type="predicted"/>
<feature type="domain" description="Heterokaryon incompatibility" evidence="1">
    <location>
        <begin position="75"/>
        <end position="211"/>
    </location>
</feature>
<dbReference type="Proteomes" id="UP000235371">
    <property type="component" value="Unassembled WGS sequence"/>
</dbReference>
<dbReference type="EMBL" id="KZ613883">
    <property type="protein sequence ID" value="PMD53402.1"/>
    <property type="molecule type" value="Genomic_DNA"/>
</dbReference>
<accession>A0A2J6SRL2</accession>
<dbReference type="Pfam" id="PF06985">
    <property type="entry name" value="HET"/>
    <property type="match status" value="1"/>
</dbReference>
<dbReference type="RefSeq" id="XP_024730306.1">
    <property type="nucleotide sequence ID" value="XM_024875802.1"/>
</dbReference>
<dbReference type="PANTHER" id="PTHR24148:SF73">
    <property type="entry name" value="HET DOMAIN PROTEIN (AFU_ORTHOLOGUE AFUA_8G01020)"/>
    <property type="match status" value="1"/>
</dbReference>
<dbReference type="InterPro" id="IPR010730">
    <property type="entry name" value="HET"/>
</dbReference>
<evidence type="ECO:0000313" key="2">
    <source>
        <dbReference type="EMBL" id="PMD53402.1"/>
    </source>
</evidence>
<dbReference type="AlphaFoldDB" id="A0A2J6SRL2"/>
<dbReference type="InParanoid" id="A0A2J6SRL2"/>
<feature type="non-terminal residue" evidence="2">
    <location>
        <position position="213"/>
    </location>
</feature>
<gene>
    <name evidence="2" type="ORF">K444DRAFT_541541</name>
</gene>
<organism evidence="2 3">
    <name type="scientific">Hyaloscypha bicolor E</name>
    <dbReference type="NCBI Taxonomy" id="1095630"/>
    <lineage>
        <taxon>Eukaryota</taxon>
        <taxon>Fungi</taxon>
        <taxon>Dikarya</taxon>
        <taxon>Ascomycota</taxon>
        <taxon>Pezizomycotina</taxon>
        <taxon>Leotiomycetes</taxon>
        <taxon>Helotiales</taxon>
        <taxon>Hyaloscyphaceae</taxon>
        <taxon>Hyaloscypha</taxon>
        <taxon>Hyaloscypha bicolor</taxon>
    </lineage>
</organism>
<sequence>MTGQSDYHKDQAGQKAELTKAIQEGLAKEALEIYGSHPPLDASKKQIRLLSVYDNMDPSSLLTGELHVANLDTDYTALSYVWGDWHNRRPIRINGVDTTITASLEIALNRLRAEKKATSIWIDAICINQTDSTEKSYQVQMMGDIYLHANLWTFLWLGEAENHSDEAMKLLSIVDKPYFDDYDPEIPSLALEGLGHLLKRDWWKRMWVIQEMM</sequence>
<dbReference type="InterPro" id="IPR052895">
    <property type="entry name" value="HetReg/Transcr_Mod"/>
</dbReference>
<evidence type="ECO:0000259" key="1">
    <source>
        <dbReference type="Pfam" id="PF06985"/>
    </source>
</evidence>
<protein>
    <submittedName>
        <fullName evidence="2">HET-domain-containing protein</fullName>
    </submittedName>
</protein>
<name>A0A2J6SRL2_9HELO</name>
<dbReference type="PANTHER" id="PTHR24148">
    <property type="entry name" value="ANKYRIN REPEAT DOMAIN-CONTAINING PROTEIN 39 HOMOLOG-RELATED"/>
    <property type="match status" value="1"/>
</dbReference>
<keyword evidence="3" id="KW-1185">Reference proteome</keyword>
<evidence type="ECO:0000313" key="3">
    <source>
        <dbReference type="Proteomes" id="UP000235371"/>
    </source>
</evidence>
<dbReference type="OrthoDB" id="2157530at2759"/>